<dbReference type="Proteomes" id="UP001335648">
    <property type="component" value="Unassembled WGS sequence"/>
</dbReference>
<comment type="caution">
    <text evidence="1">The sequence shown here is derived from an EMBL/GenBank/DDBJ whole genome shotgun (WGS) entry which is preliminary data.</text>
</comment>
<protein>
    <submittedName>
        <fullName evidence="1">Uncharacterized protein</fullName>
    </submittedName>
</protein>
<reference evidence="1 2" key="1">
    <citation type="journal article" date="2023" name="Mol. Biol. Evol.">
        <title>Genomics of Secondarily Temperate Adaptation in the Only Non-Antarctic Icefish.</title>
        <authorList>
            <person name="Rivera-Colon A.G."/>
            <person name="Rayamajhi N."/>
            <person name="Minhas B.F."/>
            <person name="Madrigal G."/>
            <person name="Bilyk K.T."/>
            <person name="Yoon V."/>
            <person name="Hune M."/>
            <person name="Gregory S."/>
            <person name="Cheng C.H.C."/>
            <person name="Catchen J.M."/>
        </authorList>
    </citation>
    <scope>NUCLEOTIDE SEQUENCE [LARGE SCALE GENOMIC DNA]</scope>
    <source>
        <strain evidence="1">JC2023a</strain>
    </source>
</reference>
<evidence type="ECO:0000313" key="1">
    <source>
        <dbReference type="EMBL" id="KAK5907314.1"/>
    </source>
</evidence>
<proteinExistence type="predicted"/>
<dbReference type="AlphaFoldDB" id="A0AAN8HCB5"/>
<organism evidence="1 2">
    <name type="scientific">Champsocephalus esox</name>
    <name type="common">pike icefish</name>
    <dbReference type="NCBI Taxonomy" id="159716"/>
    <lineage>
        <taxon>Eukaryota</taxon>
        <taxon>Metazoa</taxon>
        <taxon>Chordata</taxon>
        <taxon>Craniata</taxon>
        <taxon>Vertebrata</taxon>
        <taxon>Euteleostomi</taxon>
        <taxon>Actinopterygii</taxon>
        <taxon>Neopterygii</taxon>
        <taxon>Teleostei</taxon>
        <taxon>Neoteleostei</taxon>
        <taxon>Acanthomorphata</taxon>
        <taxon>Eupercaria</taxon>
        <taxon>Perciformes</taxon>
        <taxon>Notothenioidei</taxon>
        <taxon>Channichthyidae</taxon>
        <taxon>Champsocephalus</taxon>
    </lineage>
</organism>
<evidence type="ECO:0000313" key="2">
    <source>
        <dbReference type="Proteomes" id="UP001335648"/>
    </source>
</evidence>
<keyword evidence="2" id="KW-1185">Reference proteome</keyword>
<gene>
    <name evidence="1" type="ORF">CesoFtcFv8_005180</name>
</gene>
<name>A0AAN8HCB5_9TELE</name>
<accession>A0AAN8HCB5</accession>
<sequence>MAARHLLKQMQGGGISLASVSRTEELSLGRNHIPGCLPGASSAWPVQRSLGSQEQRGAQMLLPSALTS</sequence>
<dbReference type="EMBL" id="JAULUE010002049">
    <property type="protein sequence ID" value="KAK5907314.1"/>
    <property type="molecule type" value="Genomic_DNA"/>
</dbReference>